<proteinExistence type="predicted"/>
<reference evidence="2 3" key="1">
    <citation type="journal article" date="2023" name="Plant Dis.">
        <title>First Report of Diplodia intermedia Causing Canker and Dieback Diseases on Apple Trees in Canada.</title>
        <authorList>
            <person name="Ellouze W."/>
            <person name="Ilyukhin E."/>
            <person name="Sulman M."/>
            <person name="Ali S."/>
        </authorList>
    </citation>
    <scope>NUCLEOTIDE SEQUENCE [LARGE SCALE GENOMIC DNA]</scope>
    <source>
        <strain evidence="2 3">M45-28</strain>
    </source>
</reference>
<name>A0ABR3TMR5_9PEZI</name>
<dbReference type="SUPFAM" id="SSF52540">
    <property type="entry name" value="P-loop containing nucleoside triphosphate hydrolases"/>
    <property type="match status" value="1"/>
</dbReference>
<comment type="caution">
    <text evidence="2">The sequence shown here is derived from an EMBL/GenBank/DDBJ whole genome shotgun (WGS) entry which is preliminary data.</text>
</comment>
<dbReference type="Gene3D" id="3.40.50.300">
    <property type="entry name" value="P-loop containing nucleotide triphosphate hydrolases"/>
    <property type="match status" value="1"/>
</dbReference>
<dbReference type="InterPro" id="IPR040632">
    <property type="entry name" value="Sulfotransfer_4"/>
</dbReference>
<dbReference type="Proteomes" id="UP001521184">
    <property type="component" value="Unassembled WGS sequence"/>
</dbReference>
<keyword evidence="1" id="KW-0472">Membrane</keyword>
<protein>
    <recommendedName>
        <fullName evidence="4">P-loop containing nucleoside triphosphate hydrolase protein</fullName>
    </recommendedName>
</protein>
<keyword evidence="3" id="KW-1185">Reference proteome</keyword>
<dbReference type="EMBL" id="JAKEKT020000045">
    <property type="protein sequence ID" value="KAL1640924.1"/>
    <property type="molecule type" value="Genomic_DNA"/>
</dbReference>
<sequence length="287" mass="31128">MAPQHASPPAAAEDTPFRVICAGLSRTGTVSLCTALSQLLAGPVFHGGMQMLHGGATQQELMLSLCRQDPLRSAADRARTQHLLAQLTTGYVAAADMPLNMFVGELLELYPDATVIVSTREKGAWVKSWGPVAGLARTWWFAALFWPLPHARRFPAIVAALGDRMHGVDARDGTRRGERALYPRMWDVRGDAGALYGAQYDGHAEYLRRTVPAGRLRFFDVGDGWGPLCEMLGVEVPEGPFPHENDWESIQASVKGLVVQGVVAWAVLVAGVAVFVGVLVNRYGAIW</sequence>
<evidence type="ECO:0000256" key="1">
    <source>
        <dbReference type="SAM" id="Phobius"/>
    </source>
</evidence>
<keyword evidence="1" id="KW-0812">Transmembrane</keyword>
<gene>
    <name evidence="2" type="ORF">SLS58_006540</name>
</gene>
<keyword evidence="1" id="KW-1133">Transmembrane helix</keyword>
<dbReference type="PANTHER" id="PTHR36978">
    <property type="entry name" value="P-LOOP CONTAINING NUCLEOTIDE TRIPHOSPHATE HYDROLASE"/>
    <property type="match status" value="1"/>
</dbReference>
<dbReference type="PANTHER" id="PTHR36978:SF3">
    <property type="entry name" value="P-LOOP CONTAINING NUCLEOSIDE TRIPHOSPHATE HYDROLASE PROTEIN"/>
    <property type="match status" value="1"/>
</dbReference>
<feature type="transmembrane region" description="Helical" evidence="1">
    <location>
        <begin position="257"/>
        <end position="280"/>
    </location>
</feature>
<organism evidence="2 3">
    <name type="scientific">Diplodia intermedia</name>
    <dbReference type="NCBI Taxonomy" id="856260"/>
    <lineage>
        <taxon>Eukaryota</taxon>
        <taxon>Fungi</taxon>
        <taxon>Dikarya</taxon>
        <taxon>Ascomycota</taxon>
        <taxon>Pezizomycotina</taxon>
        <taxon>Dothideomycetes</taxon>
        <taxon>Dothideomycetes incertae sedis</taxon>
        <taxon>Botryosphaeriales</taxon>
        <taxon>Botryosphaeriaceae</taxon>
        <taxon>Diplodia</taxon>
    </lineage>
</organism>
<evidence type="ECO:0008006" key="4">
    <source>
        <dbReference type="Google" id="ProtNLM"/>
    </source>
</evidence>
<evidence type="ECO:0000313" key="3">
    <source>
        <dbReference type="Proteomes" id="UP001521184"/>
    </source>
</evidence>
<dbReference type="Pfam" id="PF17784">
    <property type="entry name" value="Sulfotransfer_4"/>
    <property type="match status" value="1"/>
</dbReference>
<evidence type="ECO:0000313" key="2">
    <source>
        <dbReference type="EMBL" id="KAL1640924.1"/>
    </source>
</evidence>
<accession>A0ABR3TMR5</accession>
<dbReference type="InterPro" id="IPR027417">
    <property type="entry name" value="P-loop_NTPase"/>
</dbReference>